<name>A0A6J8EL31_MYTCO</name>
<dbReference type="AlphaFoldDB" id="A0A6J8EL31"/>
<dbReference type="EMBL" id="CACVKT020009319">
    <property type="protein sequence ID" value="CAC5421270.1"/>
    <property type="molecule type" value="Genomic_DNA"/>
</dbReference>
<reference evidence="1 2" key="1">
    <citation type="submission" date="2020-06" db="EMBL/GenBank/DDBJ databases">
        <authorList>
            <person name="Li R."/>
            <person name="Bekaert M."/>
        </authorList>
    </citation>
    <scope>NUCLEOTIDE SEQUENCE [LARGE SCALE GENOMIC DNA]</scope>
    <source>
        <strain evidence="2">wild</strain>
    </source>
</reference>
<proteinExistence type="predicted"/>
<sequence length="155" mass="17763">MNLAISYRSRQAAIRVLTIIIVYKKTTMSKFGINNVLRKINKDLELLAEGVKMSIKGENKIIKGAAIAVLGNTLATHEFCGFKIGVGFAFQKCRECECTNTDMQTKFHQRFFQQRNLDRYDEQCGELTRARTKCLFRRLSMTYGINSRSCCRDCP</sequence>
<gene>
    <name evidence="1" type="ORF">MCOR_53410</name>
</gene>
<evidence type="ECO:0000313" key="1">
    <source>
        <dbReference type="EMBL" id="CAC5421270.1"/>
    </source>
</evidence>
<dbReference type="Proteomes" id="UP000507470">
    <property type="component" value="Unassembled WGS sequence"/>
</dbReference>
<protein>
    <submittedName>
        <fullName evidence="1">Uncharacterized protein</fullName>
    </submittedName>
</protein>
<dbReference type="OrthoDB" id="10034966at2759"/>
<organism evidence="1 2">
    <name type="scientific">Mytilus coruscus</name>
    <name type="common">Sea mussel</name>
    <dbReference type="NCBI Taxonomy" id="42192"/>
    <lineage>
        <taxon>Eukaryota</taxon>
        <taxon>Metazoa</taxon>
        <taxon>Spiralia</taxon>
        <taxon>Lophotrochozoa</taxon>
        <taxon>Mollusca</taxon>
        <taxon>Bivalvia</taxon>
        <taxon>Autobranchia</taxon>
        <taxon>Pteriomorphia</taxon>
        <taxon>Mytilida</taxon>
        <taxon>Mytiloidea</taxon>
        <taxon>Mytilidae</taxon>
        <taxon>Mytilinae</taxon>
        <taxon>Mytilus</taxon>
    </lineage>
</organism>
<keyword evidence="2" id="KW-1185">Reference proteome</keyword>
<evidence type="ECO:0000313" key="2">
    <source>
        <dbReference type="Proteomes" id="UP000507470"/>
    </source>
</evidence>
<accession>A0A6J8EL31</accession>